<sequence length="872" mass="93943">MTRAITGSPDCSADCSAPGAETHKETARAVDMTSRFKTRRCMLLVSLQSPAFWAKARPICYDNITRRALRLDGCNTSMIIRGQIDDALFTPHAPVKIRQGCPAIRVAEGNRKTPRPVRLRSAPATAIRRSQLVRSAILKPMLSLGLASVIACLSIAQGAAQPAIFWFNDPVGPDDTVLVTGAELGDVTQVTVGRIPDRESGGVDTSMLTVPVLQVSPQSLKFTVPREFERGIYQFTLTASRKTLSGRLNLPNVYWVQGSLGDAVTPDGSIQLFGRNIVRRAEHASLDLTPVSGAATIAATFEGGDSWRGRFSLPANISPGTYRLRLSNGAGGEHERVDAGTIEVKRSPAVTAQEFDVRAYGANGDGAANSTRGIVNAIAAAERAGGGTVYFPRGRYIVIEGLVIPPNVNLRGEATDLVNLVWPDFASPPEALIRGTSRFSIEDMTLYASNHRHVIAGGFLDGDRPAPDASDIRIRRVRIRASAFRGPFDLEATFRRMSDINRQFPYSGPDTIRLSGDRLELSDCDVAGTGRSLYLFKASNAVVARNILVNGRFGWYSITGSSRVVFEDNQVTAGDLQGNGGGINTLSNAVSASENVYVGHNSFKGIYGLDREAMTTDGPGGYYYGHAKTGGAQQVLLRDPPVQYPVSSDWTGAALLVVDGTGAGEAARVAKFERDPTSSQIGLRLDRTLQVALDATSTITVVQARQNYLVVGNQFEDCGVAAQSYGTGLNHVIADNTSHRTGGFFAIGLFYNHFQPSWQVQLLNNRIVEGNIYRAGASRSVLSEESAIGVHAYRTDIKPGSPPLVRAIILRGNRLEQDAHIEIKGSLPNAHGVRDVVIEDNFIGASRVGLTIDDGVTSAIERRNVIERRIGR</sequence>
<dbReference type="Gene3D" id="2.160.20.10">
    <property type="entry name" value="Single-stranded right-handed beta-helix, Pectin lyase-like"/>
    <property type="match status" value="1"/>
</dbReference>
<name>A0ABR7U9L1_9BRAD</name>
<dbReference type="Proteomes" id="UP000639516">
    <property type="component" value="Unassembled WGS sequence"/>
</dbReference>
<dbReference type="InterPro" id="IPR011050">
    <property type="entry name" value="Pectin_lyase_fold/virulence"/>
</dbReference>
<gene>
    <name evidence="2" type="ORF">HA482_21285</name>
</gene>
<protein>
    <recommendedName>
        <fullName evidence="1">Rhamnogalacturonase A/B/Epimerase-like pectate lyase domain-containing protein</fullName>
    </recommendedName>
</protein>
<evidence type="ECO:0000313" key="2">
    <source>
        <dbReference type="EMBL" id="MBC9980738.1"/>
    </source>
</evidence>
<dbReference type="SUPFAM" id="SSF51126">
    <property type="entry name" value="Pectin lyase-like"/>
    <property type="match status" value="1"/>
</dbReference>
<dbReference type="Pfam" id="PF12708">
    <property type="entry name" value="Pect-lyase_RHGA_epim"/>
    <property type="match status" value="1"/>
</dbReference>
<accession>A0ABR7U9L1</accession>
<comment type="caution">
    <text evidence="2">The sequence shown here is derived from an EMBL/GenBank/DDBJ whole genome shotgun (WGS) entry which is preliminary data.</text>
</comment>
<keyword evidence="3" id="KW-1185">Reference proteome</keyword>
<evidence type="ECO:0000313" key="3">
    <source>
        <dbReference type="Proteomes" id="UP000639516"/>
    </source>
</evidence>
<dbReference type="InterPro" id="IPR012334">
    <property type="entry name" value="Pectin_lyas_fold"/>
</dbReference>
<dbReference type="EMBL" id="JAATTO010000030">
    <property type="protein sequence ID" value="MBC9980738.1"/>
    <property type="molecule type" value="Genomic_DNA"/>
</dbReference>
<organism evidence="2 3">
    <name type="scientific">Bradyrhizobium campsiandrae</name>
    <dbReference type="NCBI Taxonomy" id="1729892"/>
    <lineage>
        <taxon>Bacteria</taxon>
        <taxon>Pseudomonadati</taxon>
        <taxon>Pseudomonadota</taxon>
        <taxon>Alphaproteobacteria</taxon>
        <taxon>Hyphomicrobiales</taxon>
        <taxon>Nitrobacteraceae</taxon>
        <taxon>Bradyrhizobium</taxon>
    </lineage>
</organism>
<reference evidence="2 3" key="1">
    <citation type="journal article" date="2020" name="Arch. Microbiol.">
        <title>Bradyrhizobium campsiandrae sp. nov., a nitrogen-fixing bacterial strain isolated from a native leguminous tree from the Amazon adapted to flooded conditions.</title>
        <authorList>
            <person name="Cabral Michel D."/>
            <person name="Martins da Costa E."/>
            <person name="Azarias Guimaraes A."/>
            <person name="Soares de Carvalho T."/>
            <person name="Santos de Castro Caputo P."/>
            <person name="Willems A."/>
            <person name="de Souza Moreira F.M."/>
        </authorList>
    </citation>
    <scope>NUCLEOTIDE SEQUENCE [LARGE SCALE GENOMIC DNA]</scope>
    <source>
        <strain evidence="3">INPA 384B</strain>
    </source>
</reference>
<feature type="domain" description="Rhamnogalacturonase A/B/Epimerase-like pectate lyase" evidence="1">
    <location>
        <begin position="356"/>
        <end position="417"/>
    </location>
</feature>
<dbReference type="InterPro" id="IPR024535">
    <property type="entry name" value="RHGA/B-epi-like_pectate_lyase"/>
</dbReference>
<proteinExistence type="predicted"/>
<dbReference type="RefSeq" id="WP_188101695.1">
    <property type="nucleotide sequence ID" value="NZ_JAANIH010000023.1"/>
</dbReference>
<evidence type="ECO:0000259" key="1">
    <source>
        <dbReference type="Pfam" id="PF12708"/>
    </source>
</evidence>